<keyword evidence="2" id="KW-1185">Reference proteome</keyword>
<organism evidence="1 2">
    <name type="scientific">Lophium mytilinum</name>
    <dbReference type="NCBI Taxonomy" id="390894"/>
    <lineage>
        <taxon>Eukaryota</taxon>
        <taxon>Fungi</taxon>
        <taxon>Dikarya</taxon>
        <taxon>Ascomycota</taxon>
        <taxon>Pezizomycotina</taxon>
        <taxon>Dothideomycetes</taxon>
        <taxon>Pleosporomycetidae</taxon>
        <taxon>Mytilinidiales</taxon>
        <taxon>Mytilinidiaceae</taxon>
        <taxon>Lophium</taxon>
    </lineage>
</organism>
<dbReference type="EMBL" id="MU004188">
    <property type="protein sequence ID" value="KAF2496253.1"/>
    <property type="molecule type" value="Genomic_DNA"/>
</dbReference>
<name>A0A6A6QX64_9PEZI</name>
<protein>
    <submittedName>
        <fullName evidence="1">Uncharacterized protein</fullName>
    </submittedName>
</protein>
<dbReference type="Proteomes" id="UP000799750">
    <property type="component" value="Unassembled WGS sequence"/>
</dbReference>
<reference evidence="1" key="1">
    <citation type="journal article" date="2020" name="Stud. Mycol.">
        <title>101 Dothideomycetes genomes: a test case for predicting lifestyles and emergence of pathogens.</title>
        <authorList>
            <person name="Haridas S."/>
            <person name="Albert R."/>
            <person name="Binder M."/>
            <person name="Bloem J."/>
            <person name="Labutti K."/>
            <person name="Salamov A."/>
            <person name="Andreopoulos B."/>
            <person name="Baker S."/>
            <person name="Barry K."/>
            <person name="Bills G."/>
            <person name="Bluhm B."/>
            <person name="Cannon C."/>
            <person name="Castanera R."/>
            <person name="Culley D."/>
            <person name="Daum C."/>
            <person name="Ezra D."/>
            <person name="Gonzalez J."/>
            <person name="Henrissat B."/>
            <person name="Kuo A."/>
            <person name="Liang C."/>
            <person name="Lipzen A."/>
            <person name="Lutzoni F."/>
            <person name="Magnuson J."/>
            <person name="Mondo S."/>
            <person name="Nolan M."/>
            <person name="Ohm R."/>
            <person name="Pangilinan J."/>
            <person name="Park H.-J."/>
            <person name="Ramirez L."/>
            <person name="Alfaro M."/>
            <person name="Sun H."/>
            <person name="Tritt A."/>
            <person name="Yoshinaga Y."/>
            <person name="Zwiers L.-H."/>
            <person name="Turgeon B."/>
            <person name="Goodwin S."/>
            <person name="Spatafora J."/>
            <person name="Crous P."/>
            <person name="Grigoriev I."/>
        </authorList>
    </citation>
    <scope>NUCLEOTIDE SEQUENCE</scope>
    <source>
        <strain evidence="1">CBS 269.34</strain>
    </source>
</reference>
<gene>
    <name evidence="1" type="ORF">BU16DRAFT_371380</name>
</gene>
<proteinExistence type="predicted"/>
<sequence>MYMYLWLMNSCTRKRWRSSHAMFCVASWSMRLPLLWCVGVARSALHALHLDKPSGERRSEDLEAFGIRCVS</sequence>
<dbReference type="AlphaFoldDB" id="A0A6A6QX64"/>
<evidence type="ECO:0000313" key="2">
    <source>
        <dbReference type="Proteomes" id="UP000799750"/>
    </source>
</evidence>
<evidence type="ECO:0000313" key="1">
    <source>
        <dbReference type="EMBL" id="KAF2496253.1"/>
    </source>
</evidence>
<accession>A0A6A6QX64</accession>